<protein>
    <submittedName>
        <fullName evidence="2">Uncharacterized protein</fullName>
    </submittedName>
</protein>
<feature type="non-terminal residue" evidence="2">
    <location>
        <position position="1"/>
    </location>
</feature>
<sequence>YVMSPGLRTMTRQAYRSPRNSSPQEVMAPPALLDSHAHEAPPA</sequence>
<reference evidence="2 3" key="1">
    <citation type="journal article" date="2018" name="Front. Plant Sci.">
        <title>Red Clover (Trifolium pratense) and Zigzag Clover (T. medium) - A Picture of Genomic Similarities and Differences.</title>
        <authorList>
            <person name="Dluhosova J."/>
            <person name="Istvanek J."/>
            <person name="Nedelnik J."/>
            <person name="Repkova J."/>
        </authorList>
    </citation>
    <scope>NUCLEOTIDE SEQUENCE [LARGE SCALE GENOMIC DNA]</scope>
    <source>
        <strain evidence="3">cv. 10/8</strain>
        <tissue evidence="2">Leaf</tissue>
    </source>
</reference>
<organism evidence="2 3">
    <name type="scientific">Trifolium medium</name>
    <dbReference type="NCBI Taxonomy" id="97028"/>
    <lineage>
        <taxon>Eukaryota</taxon>
        <taxon>Viridiplantae</taxon>
        <taxon>Streptophyta</taxon>
        <taxon>Embryophyta</taxon>
        <taxon>Tracheophyta</taxon>
        <taxon>Spermatophyta</taxon>
        <taxon>Magnoliopsida</taxon>
        <taxon>eudicotyledons</taxon>
        <taxon>Gunneridae</taxon>
        <taxon>Pentapetalae</taxon>
        <taxon>rosids</taxon>
        <taxon>fabids</taxon>
        <taxon>Fabales</taxon>
        <taxon>Fabaceae</taxon>
        <taxon>Papilionoideae</taxon>
        <taxon>50 kb inversion clade</taxon>
        <taxon>NPAAA clade</taxon>
        <taxon>Hologalegina</taxon>
        <taxon>IRL clade</taxon>
        <taxon>Trifolieae</taxon>
        <taxon>Trifolium</taxon>
    </lineage>
</organism>
<evidence type="ECO:0000313" key="2">
    <source>
        <dbReference type="EMBL" id="MCI08353.1"/>
    </source>
</evidence>
<feature type="compositionally biased region" description="Polar residues" evidence="1">
    <location>
        <begin position="10"/>
        <end position="24"/>
    </location>
</feature>
<feature type="region of interest" description="Disordered" evidence="1">
    <location>
        <begin position="1"/>
        <end position="43"/>
    </location>
</feature>
<name>A0A392P8D6_9FABA</name>
<keyword evidence="3" id="KW-1185">Reference proteome</keyword>
<dbReference type="AlphaFoldDB" id="A0A392P8D6"/>
<accession>A0A392P8D6</accession>
<evidence type="ECO:0000256" key="1">
    <source>
        <dbReference type="SAM" id="MobiDB-lite"/>
    </source>
</evidence>
<dbReference type="EMBL" id="LXQA010068737">
    <property type="protein sequence ID" value="MCI08353.1"/>
    <property type="molecule type" value="Genomic_DNA"/>
</dbReference>
<proteinExistence type="predicted"/>
<dbReference type="Proteomes" id="UP000265520">
    <property type="component" value="Unassembled WGS sequence"/>
</dbReference>
<evidence type="ECO:0000313" key="3">
    <source>
        <dbReference type="Proteomes" id="UP000265520"/>
    </source>
</evidence>
<comment type="caution">
    <text evidence="2">The sequence shown here is derived from an EMBL/GenBank/DDBJ whole genome shotgun (WGS) entry which is preliminary data.</text>
</comment>